<organism evidence="2 3">
    <name type="scientific">Neurospora hispaniola</name>
    <dbReference type="NCBI Taxonomy" id="588809"/>
    <lineage>
        <taxon>Eukaryota</taxon>
        <taxon>Fungi</taxon>
        <taxon>Dikarya</taxon>
        <taxon>Ascomycota</taxon>
        <taxon>Pezizomycotina</taxon>
        <taxon>Sordariomycetes</taxon>
        <taxon>Sordariomycetidae</taxon>
        <taxon>Sordariales</taxon>
        <taxon>Sordariaceae</taxon>
        <taxon>Neurospora</taxon>
    </lineage>
</organism>
<dbReference type="AlphaFoldDB" id="A0AAJ0I2W8"/>
<evidence type="ECO:0000313" key="3">
    <source>
        <dbReference type="Proteomes" id="UP001285908"/>
    </source>
</evidence>
<sequence>MTAQVQATPRPTASPGSLLQCYQSTVLPPATSTPLWPPPRQTPTLAPRHLDTPRVQAAAAAERHSVGRPVLPAIAIPSPVHRYVHLSTNTATVHRLYHRRRLIGADCTQRAVIVIRVRPARPHISIFTPWPSTPFSRPTDDCPILACPGLSEHTGPAPEFIINDHERSPSPCPLHRPGSSNYPLLPLDTTIEFTSTTIHAVSPSRRPTPKPFHPPSRN</sequence>
<feature type="region of interest" description="Disordered" evidence="1">
    <location>
        <begin position="199"/>
        <end position="218"/>
    </location>
</feature>
<dbReference type="Proteomes" id="UP001285908">
    <property type="component" value="Unassembled WGS sequence"/>
</dbReference>
<comment type="caution">
    <text evidence="2">The sequence shown here is derived from an EMBL/GenBank/DDBJ whole genome shotgun (WGS) entry which is preliminary data.</text>
</comment>
<evidence type="ECO:0000256" key="1">
    <source>
        <dbReference type="SAM" id="MobiDB-lite"/>
    </source>
</evidence>
<dbReference type="GeneID" id="87870737"/>
<feature type="compositionally biased region" description="Pro residues" evidence="1">
    <location>
        <begin position="209"/>
        <end position="218"/>
    </location>
</feature>
<accession>A0AAJ0I2W8</accession>
<dbReference type="RefSeq" id="XP_062690472.1">
    <property type="nucleotide sequence ID" value="XM_062833115.1"/>
</dbReference>
<keyword evidence="3" id="KW-1185">Reference proteome</keyword>
<gene>
    <name evidence="2" type="ORF">B0T23DRAFT_184203</name>
</gene>
<name>A0AAJ0I2W8_9PEZI</name>
<evidence type="ECO:0000313" key="2">
    <source>
        <dbReference type="EMBL" id="KAK3488765.1"/>
    </source>
</evidence>
<protein>
    <submittedName>
        <fullName evidence="2">Uncharacterized protein</fullName>
    </submittedName>
</protein>
<proteinExistence type="predicted"/>
<dbReference type="EMBL" id="JAULSX010000006">
    <property type="protein sequence ID" value="KAK3488765.1"/>
    <property type="molecule type" value="Genomic_DNA"/>
</dbReference>
<reference evidence="2 3" key="1">
    <citation type="journal article" date="2023" name="Mol. Phylogenet. Evol.">
        <title>Genome-scale phylogeny and comparative genomics of the fungal order Sordariales.</title>
        <authorList>
            <person name="Hensen N."/>
            <person name="Bonometti L."/>
            <person name="Westerberg I."/>
            <person name="Brannstrom I.O."/>
            <person name="Guillou S."/>
            <person name="Cros-Aarteil S."/>
            <person name="Calhoun S."/>
            <person name="Haridas S."/>
            <person name="Kuo A."/>
            <person name="Mondo S."/>
            <person name="Pangilinan J."/>
            <person name="Riley R."/>
            <person name="LaButti K."/>
            <person name="Andreopoulos B."/>
            <person name="Lipzen A."/>
            <person name="Chen C."/>
            <person name="Yan M."/>
            <person name="Daum C."/>
            <person name="Ng V."/>
            <person name="Clum A."/>
            <person name="Steindorff A."/>
            <person name="Ohm R.A."/>
            <person name="Martin F."/>
            <person name="Silar P."/>
            <person name="Natvig D.O."/>
            <person name="Lalanne C."/>
            <person name="Gautier V."/>
            <person name="Ament-Velasquez S.L."/>
            <person name="Kruys A."/>
            <person name="Hutchinson M.I."/>
            <person name="Powell A.J."/>
            <person name="Barry K."/>
            <person name="Miller A.N."/>
            <person name="Grigoriev I.V."/>
            <person name="Debuchy R."/>
            <person name="Gladieux P."/>
            <person name="Hiltunen Thoren M."/>
            <person name="Johannesson H."/>
        </authorList>
    </citation>
    <scope>NUCLEOTIDE SEQUENCE [LARGE SCALE GENOMIC DNA]</scope>
    <source>
        <strain evidence="2 3">FGSC 10403</strain>
    </source>
</reference>